<reference evidence="2 3" key="1">
    <citation type="submission" date="2019-04" db="EMBL/GenBank/DDBJ databases">
        <title>Streptomyces oryziradicis sp. nov., a novel actinomycete isolated from rhizosphere soil of rice (Oryza sativa L.).</title>
        <authorList>
            <person name="Li C."/>
        </authorList>
    </citation>
    <scope>NUCLEOTIDE SEQUENCE [LARGE SCALE GENOMIC DNA]</scope>
    <source>
        <strain evidence="2 3">NEAU-C40</strain>
    </source>
</reference>
<dbReference type="EMBL" id="SUMC01000063">
    <property type="protein sequence ID" value="TKA02168.1"/>
    <property type="molecule type" value="Genomic_DNA"/>
</dbReference>
<organism evidence="2 3">
    <name type="scientific">Actinacidiphila oryziradicis</name>
    <dbReference type="NCBI Taxonomy" id="2571141"/>
    <lineage>
        <taxon>Bacteria</taxon>
        <taxon>Bacillati</taxon>
        <taxon>Actinomycetota</taxon>
        <taxon>Actinomycetes</taxon>
        <taxon>Kitasatosporales</taxon>
        <taxon>Streptomycetaceae</taxon>
        <taxon>Actinacidiphila</taxon>
    </lineage>
</organism>
<dbReference type="RefSeq" id="WP_136728837.1">
    <property type="nucleotide sequence ID" value="NZ_SUMC01000063.1"/>
</dbReference>
<evidence type="ECO:0000313" key="2">
    <source>
        <dbReference type="EMBL" id="TKA02168.1"/>
    </source>
</evidence>
<keyword evidence="3" id="KW-1185">Reference proteome</keyword>
<evidence type="ECO:0000256" key="1">
    <source>
        <dbReference type="SAM" id="Phobius"/>
    </source>
</evidence>
<name>A0A4U0S208_9ACTN</name>
<keyword evidence="1" id="KW-0472">Membrane</keyword>
<proteinExistence type="predicted"/>
<feature type="transmembrane region" description="Helical" evidence="1">
    <location>
        <begin position="80"/>
        <end position="101"/>
    </location>
</feature>
<gene>
    <name evidence="2" type="ORF">FCI23_38620</name>
</gene>
<sequence length="109" mass="11426">MIAFYIALAAGIAIAIVYITLVLRTFLRLRRSVIDGTAASNAEGSAEGYEQQGRNFGWKAGAGVVASTGLLTLVSLTGWAWYILPFLGLGSSIAVIVAFLIDGKETATS</sequence>
<comment type="caution">
    <text evidence="2">The sequence shown here is derived from an EMBL/GenBank/DDBJ whole genome shotgun (WGS) entry which is preliminary data.</text>
</comment>
<dbReference type="AlphaFoldDB" id="A0A4U0S208"/>
<dbReference type="Proteomes" id="UP000305778">
    <property type="component" value="Unassembled WGS sequence"/>
</dbReference>
<evidence type="ECO:0000313" key="3">
    <source>
        <dbReference type="Proteomes" id="UP000305778"/>
    </source>
</evidence>
<feature type="transmembrane region" description="Helical" evidence="1">
    <location>
        <begin position="6"/>
        <end position="27"/>
    </location>
</feature>
<accession>A0A4U0S208</accession>
<keyword evidence="1" id="KW-1133">Transmembrane helix</keyword>
<protein>
    <submittedName>
        <fullName evidence="2">Uncharacterized protein</fullName>
    </submittedName>
</protein>
<keyword evidence="1" id="KW-0812">Transmembrane</keyword>